<accession>A0ABQ9WMY3</accession>
<evidence type="ECO:0000313" key="3">
    <source>
        <dbReference type="Proteomes" id="UP001281761"/>
    </source>
</evidence>
<gene>
    <name evidence="2" type="ORF">BLNAU_24261</name>
</gene>
<dbReference type="InterPro" id="IPR001079">
    <property type="entry name" value="Galectin_CRD"/>
</dbReference>
<evidence type="ECO:0000259" key="1">
    <source>
        <dbReference type="PROSITE" id="PS51304"/>
    </source>
</evidence>
<protein>
    <recommendedName>
        <fullName evidence="1">Galectin domain-containing protein</fullName>
    </recommendedName>
</protein>
<reference evidence="2 3" key="1">
    <citation type="journal article" date="2022" name="bioRxiv">
        <title>Genomics of Preaxostyla Flagellates Illuminates Evolutionary Transitions and the Path Towards Mitochondrial Loss.</title>
        <authorList>
            <person name="Novak L.V.F."/>
            <person name="Treitli S.C."/>
            <person name="Pyrih J."/>
            <person name="Halakuc P."/>
            <person name="Pipaliya S.V."/>
            <person name="Vacek V."/>
            <person name="Brzon O."/>
            <person name="Soukal P."/>
            <person name="Eme L."/>
            <person name="Dacks J.B."/>
            <person name="Karnkowska A."/>
            <person name="Elias M."/>
            <person name="Hampl V."/>
        </authorList>
    </citation>
    <scope>NUCLEOTIDE SEQUENCE [LARGE SCALE GENOMIC DNA]</scope>
    <source>
        <strain evidence="2">NAU3</strain>
        <tissue evidence="2">Gut</tissue>
    </source>
</reference>
<keyword evidence="3" id="KW-1185">Reference proteome</keyword>
<dbReference type="PROSITE" id="PS51304">
    <property type="entry name" value="GALECTIN"/>
    <property type="match status" value="1"/>
</dbReference>
<proteinExistence type="predicted"/>
<dbReference type="Proteomes" id="UP001281761">
    <property type="component" value="Unassembled WGS sequence"/>
</dbReference>
<feature type="domain" description="Galectin" evidence="1">
    <location>
        <begin position="1"/>
        <end position="63"/>
    </location>
</feature>
<organism evidence="2 3">
    <name type="scientific">Blattamonas nauphoetae</name>
    <dbReference type="NCBI Taxonomy" id="2049346"/>
    <lineage>
        <taxon>Eukaryota</taxon>
        <taxon>Metamonada</taxon>
        <taxon>Preaxostyla</taxon>
        <taxon>Oxymonadida</taxon>
        <taxon>Blattamonas</taxon>
    </lineage>
</organism>
<comment type="caution">
    <text evidence="2">The sequence shown here is derived from an EMBL/GenBank/DDBJ whole genome shotgun (WGS) entry which is preliminary data.</text>
</comment>
<evidence type="ECO:0000313" key="2">
    <source>
        <dbReference type="EMBL" id="KAK2940838.1"/>
    </source>
</evidence>
<dbReference type="EMBL" id="JARBJD010000593">
    <property type="protein sequence ID" value="KAK2940838.1"/>
    <property type="molecule type" value="Genomic_DNA"/>
</dbReference>
<name>A0ABQ9WMY3_9EUKA</name>
<sequence length="106" mass="11968">MSNTPFQATHRFTPNGSLLLHVRGKFPRILDASKKLPEPILLQNVHRIKMSNPVERIETVSTSFAIFLQSGHLHIVNDSVTVENSVMKTLSLCPHKSIYSDFLKQS</sequence>